<reference evidence="3 4" key="1">
    <citation type="submission" date="2020-02" db="EMBL/GenBank/DDBJ databases">
        <title>Characterization of phylogenetic diversity of novel bifidobacterial species isolated in Czech ZOOs.</title>
        <authorList>
            <person name="Lugli G.A."/>
            <person name="Vera N.B."/>
            <person name="Ventura M."/>
        </authorList>
    </citation>
    <scope>NUCLEOTIDE SEQUENCE [LARGE SCALE GENOMIC DNA]</scope>
    <source>
        <strain evidence="3 4">DSM 109958</strain>
    </source>
</reference>
<dbReference type="GO" id="GO:0071555">
    <property type="term" value="P:cell wall organization"/>
    <property type="evidence" value="ECO:0007669"/>
    <property type="project" value="TreeGrafter"/>
</dbReference>
<evidence type="ECO:0000259" key="1">
    <source>
        <dbReference type="Pfam" id="PF00905"/>
    </source>
</evidence>
<dbReference type="EMBL" id="JAAIIH010000011">
    <property type="protein sequence ID" value="NMN00851.1"/>
    <property type="molecule type" value="Genomic_DNA"/>
</dbReference>
<dbReference type="InterPro" id="IPR001460">
    <property type="entry name" value="PCN-bd_Tpept"/>
</dbReference>
<dbReference type="RefSeq" id="WP_169275937.1">
    <property type="nucleotide sequence ID" value="NZ_JAAIIH010000011.1"/>
</dbReference>
<keyword evidence="4" id="KW-1185">Reference proteome</keyword>
<protein>
    <submittedName>
        <fullName evidence="3">Penicillin-binding protein</fullName>
    </submittedName>
</protein>
<evidence type="ECO:0000313" key="4">
    <source>
        <dbReference type="Proteomes" id="UP000588277"/>
    </source>
</evidence>
<dbReference type="Pfam" id="PF21922">
    <property type="entry name" value="PBP_dimer_2"/>
    <property type="match status" value="1"/>
</dbReference>
<dbReference type="PANTHER" id="PTHR30627:SF24">
    <property type="entry name" value="PENICILLIN-BINDING PROTEIN 4B"/>
    <property type="match status" value="1"/>
</dbReference>
<dbReference type="Proteomes" id="UP000588277">
    <property type="component" value="Unassembled WGS sequence"/>
</dbReference>
<dbReference type="GO" id="GO:0071972">
    <property type="term" value="F:peptidoglycan L,D-transpeptidase activity"/>
    <property type="evidence" value="ECO:0007669"/>
    <property type="project" value="TreeGrafter"/>
</dbReference>
<feature type="domain" description="Penicillin-binding protein transpeptidase" evidence="1">
    <location>
        <begin position="157"/>
        <end position="480"/>
    </location>
</feature>
<dbReference type="PANTHER" id="PTHR30627">
    <property type="entry name" value="PEPTIDOGLYCAN D,D-TRANSPEPTIDASE"/>
    <property type="match status" value="1"/>
</dbReference>
<evidence type="ECO:0000313" key="3">
    <source>
        <dbReference type="EMBL" id="NMN00851.1"/>
    </source>
</evidence>
<sequence>MNKSLRQLFTAVIVLFTILGLSSTIIMAVRANDLNADGRNRRGLYSEYGVPRGAILASDGSVLAQSDPVNDAFNYQRKYTDGPTFAAVTGYYSIVSRSDRGIEASRNSLLSGQSDSLWLDRITSLFTGSQTKGATVETSIDAKLQRTAMEALGDNDGAVVAIEPKTGRILVMASTPSYDPNALASHDGGTAISAYQQVVDANGNPMLNRTISEHYPPGSTFKLVVAAAALESGYTQDTQIPAGSSYTLPGTATNLTNTTNAAAGSNGQISLRDALTWSSNTAFAQLGVKLGNDAVSAQAAKLGFGTDVTIDASGSGDRSITATASNFPKTTGDDKLALASIGQGDNVVTPLQNAMVAAAVANGGKLMAPTLVDRVRGSDLSVIDQTKATVFSQAFSQSTADALKEMMKSVVASDAPSLQLQQGVAAKTGTAQIGDGSRIDGWTVGFAPADDPKIAVAVVVHNVTGYGVTTAGPIMKQVMEEALKQ</sequence>
<dbReference type="Pfam" id="PF00905">
    <property type="entry name" value="Transpeptidase"/>
    <property type="match status" value="1"/>
</dbReference>
<dbReference type="Gene3D" id="3.40.710.10">
    <property type="entry name" value="DD-peptidase/beta-lactamase superfamily"/>
    <property type="match status" value="1"/>
</dbReference>
<proteinExistence type="predicted"/>
<evidence type="ECO:0000259" key="2">
    <source>
        <dbReference type="Pfam" id="PF21922"/>
    </source>
</evidence>
<dbReference type="SUPFAM" id="SSF56601">
    <property type="entry name" value="beta-lactamase/transpeptidase-like"/>
    <property type="match status" value="1"/>
</dbReference>
<name>A0A7Y0F2R4_9BIFI</name>
<organism evidence="3 4">
    <name type="scientific">Bifidobacterium moraviense</name>
    <dbReference type="NCBI Taxonomy" id="2675323"/>
    <lineage>
        <taxon>Bacteria</taxon>
        <taxon>Bacillati</taxon>
        <taxon>Actinomycetota</taxon>
        <taxon>Actinomycetes</taxon>
        <taxon>Bifidobacteriales</taxon>
        <taxon>Bifidobacteriaceae</taxon>
        <taxon>Bifidobacterium</taxon>
    </lineage>
</organism>
<gene>
    <name evidence="3" type="ORF">G1C96_1430</name>
</gene>
<dbReference type="GO" id="GO:0008658">
    <property type="term" value="F:penicillin binding"/>
    <property type="evidence" value="ECO:0007669"/>
    <property type="project" value="InterPro"/>
</dbReference>
<dbReference type="GO" id="GO:0005886">
    <property type="term" value="C:plasma membrane"/>
    <property type="evidence" value="ECO:0007669"/>
    <property type="project" value="TreeGrafter"/>
</dbReference>
<accession>A0A7Y0F2R4</accession>
<dbReference type="InterPro" id="IPR054120">
    <property type="entry name" value="PBPA_dimer"/>
</dbReference>
<dbReference type="Gene3D" id="3.90.1310.10">
    <property type="entry name" value="Penicillin-binding protein 2a (Domain 2)"/>
    <property type="match status" value="1"/>
</dbReference>
<comment type="caution">
    <text evidence="3">The sequence shown here is derived from an EMBL/GenBank/DDBJ whole genome shotgun (WGS) entry which is preliminary data.</text>
</comment>
<dbReference type="AlphaFoldDB" id="A0A7Y0F2R4"/>
<dbReference type="InterPro" id="IPR050515">
    <property type="entry name" value="Beta-lactam/transpept"/>
</dbReference>
<dbReference type="InterPro" id="IPR012338">
    <property type="entry name" value="Beta-lactam/transpept-like"/>
</dbReference>
<feature type="domain" description="Penicillin binding protein A dimerisation" evidence="2">
    <location>
        <begin position="52"/>
        <end position="136"/>
    </location>
</feature>